<keyword evidence="3" id="KW-1185">Reference proteome</keyword>
<dbReference type="OrthoDB" id="3787729at2"/>
<dbReference type="InterPro" id="IPR002575">
    <property type="entry name" value="Aminoglycoside_PTrfase"/>
</dbReference>
<evidence type="ECO:0000259" key="1">
    <source>
        <dbReference type="Pfam" id="PF01636"/>
    </source>
</evidence>
<accession>A0A161IL42</accession>
<dbReference type="SUPFAM" id="SSF56112">
    <property type="entry name" value="Protein kinase-like (PK-like)"/>
    <property type="match status" value="1"/>
</dbReference>
<dbReference type="AlphaFoldDB" id="A0A161IL42"/>
<dbReference type="EC" id="2.7.1.175" evidence="2"/>
<dbReference type="Gene3D" id="3.90.1200.10">
    <property type="match status" value="1"/>
</dbReference>
<sequence>MVDVSVHSATPDPSVGDLLAAWLPTQRWYPGAGEVSVEPWLAVTFAGPDEDDADGVSGPLSDGGAVPTAEPHLVLLLVRLTGAALPGGELVAQVPLVLSDVAHTGLGHIGTITTQAGEVAVHDGGANPTGWVTLLHAMGVPGDLDVLTERARVLAGEQSNTSVFLPAVPSPSGTGAMLKILRTVADGPHPDVVVPAALTADGWDGVPRFLGALEVDPDDTEPVHLAILSELVPHAEDGFELACDLASRDESFVGHAGALGRLLAELHERLRRVLPPGPPLDAGRFVAGLRVRAARAVAEAPTELGGRADEIGALLDELERRLAALPAPPPTQHVHGDLHLGQTLYGDGAWKVLDFEGEPQRPVAERTAPDLPLRDVAGMLRSFDYAAAVGGAADPALWRADAAGELLAAYRRAAGLPPGLDEGTAEVALRALVLDKALYEVVYESRHRPHWLPIPLAAVDRALDPSP</sequence>
<gene>
    <name evidence="2" type="primary">mak</name>
    <name evidence="2" type="ORF">I598_3476</name>
</gene>
<evidence type="ECO:0000313" key="2">
    <source>
        <dbReference type="EMBL" id="ANC32984.1"/>
    </source>
</evidence>
<dbReference type="Pfam" id="PF01636">
    <property type="entry name" value="APH"/>
    <property type="match status" value="1"/>
</dbReference>
<dbReference type="InterPro" id="IPR011009">
    <property type="entry name" value="Kinase-like_dom_sf"/>
</dbReference>
<dbReference type="GO" id="GO:0016301">
    <property type="term" value="F:kinase activity"/>
    <property type="evidence" value="ECO:0007669"/>
    <property type="project" value="UniProtKB-KW"/>
</dbReference>
<dbReference type="PATRIC" id="fig|1300344.3.peg.3504"/>
<organism evidence="2 3">
    <name type="scientific">Isoptericola dokdonensis DS-3</name>
    <dbReference type="NCBI Taxonomy" id="1300344"/>
    <lineage>
        <taxon>Bacteria</taxon>
        <taxon>Bacillati</taxon>
        <taxon>Actinomycetota</taxon>
        <taxon>Actinomycetes</taxon>
        <taxon>Micrococcales</taxon>
        <taxon>Promicromonosporaceae</taxon>
        <taxon>Isoptericola</taxon>
    </lineage>
</organism>
<evidence type="ECO:0000313" key="3">
    <source>
        <dbReference type="Proteomes" id="UP000076794"/>
    </source>
</evidence>
<feature type="domain" description="Aminoglycoside phosphotransferase" evidence="1">
    <location>
        <begin position="256"/>
        <end position="415"/>
    </location>
</feature>
<protein>
    <submittedName>
        <fullName evidence="2">Maltokinase</fullName>
        <ecNumber evidence="2">2.7.1.175</ecNumber>
    </submittedName>
</protein>
<dbReference type="STRING" id="1300344.I598_3476"/>
<proteinExistence type="predicted"/>
<dbReference type="EMBL" id="CP014209">
    <property type="protein sequence ID" value="ANC32984.1"/>
    <property type="molecule type" value="Genomic_DNA"/>
</dbReference>
<reference evidence="2 3" key="1">
    <citation type="submission" date="2016-01" db="EMBL/GenBank/DDBJ databases">
        <title>Complete genome sequence of a soil Actinobacterium, Isoptericola dokdonensis DS-3.</title>
        <authorList>
            <person name="Kwon S.-K."/>
            <person name="Kim J.F."/>
        </authorList>
    </citation>
    <scope>NUCLEOTIDE SEQUENCE [LARGE SCALE GENOMIC DNA]</scope>
    <source>
        <strain evidence="2 3">DS-3</strain>
    </source>
</reference>
<keyword evidence="2" id="KW-0418">Kinase</keyword>
<dbReference type="RefSeq" id="WP_068204576.1">
    <property type="nucleotide sequence ID" value="NZ_CP014209.1"/>
</dbReference>
<dbReference type="Proteomes" id="UP000076794">
    <property type="component" value="Chromosome"/>
</dbReference>
<keyword evidence="2" id="KW-0808">Transferase</keyword>
<name>A0A161IL42_9MICO</name>
<dbReference type="KEGG" id="ido:I598_3476"/>